<proteinExistence type="predicted"/>
<dbReference type="Proteomes" id="UP000001542">
    <property type="component" value="Unassembled WGS sequence"/>
</dbReference>
<feature type="compositionally biased region" description="Basic and acidic residues" evidence="1">
    <location>
        <begin position="447"/>
        <end position="462"/>
    </location>
</feature>
<feature type="compositionally biased region" description="Low complexity" evidence="1">
    <location>
        <begin position="1066"/>
        <end position="1076"/>
    </location>
</feature>
<feature type="compositionally biased region" description="Polar residues" evidence="1">
    <location>
        <begin position="101"/>
        <end position="110"/>
    </location>
</feature>
<feature type="compositionally biased region" description="Basic and acidic residues" evidence="1">
    <location>
        <begin position="744"/>
        <end position="758"/>
    </location>
</feature>
<feature type="compositionally biased region" description="Polar residues" evidence="1">
    <location>
        <begin position="242"/>
        <end position="252"/>
    </location>
</feature>
<evidence type="ECO:0000256" key="1">
    <source>
        <dbReference type="SAM" id="MobiDB-lite"/>
    </source>
</evidence>
<feature type="compositionally biased region" description="Basic residues" evidence="1">
    <location>
        <begin position="564"/>
        <end position="573"/>
    </location>
</feature>
<dbReference type="AlphaFoldDB" id="A2EY73"/>
<feature type="region of interest" description="Disordered" evidence="1">
    <location>
        <begin position="950"/>
        <end position="975"/>
    </location>
</feature>
<feature type="compositionally biased region" description="Polar residues" evidence="1">
    <location>
        <begin position="1"/>
        <end position="21"/>
    </location>
</feature>
<feature type="compositionally biased region" description="Polar residues" evidence="1">
    <location>
        <begin position="879"/>
        <end position="894"/>
    </location>
</feature>
<dbReference type="STRING" id="5722.A2EY73"/>
<feature type="compositionally biased region" description="Low complexity" evidence="1">
    <location>
        <begin position="434"/>
        <end position="446"/>
    </location>
</feature>
<feature type="compositionally biased region" description="Low complexity" evidence="1">
    <location>
        <begin position="730"/>
        <end position="743"/>
    </location>
</feature>
<dbReference type="InParanoid" id="A2EY73"/>
<feature type="compositionally biased region" description="Low complexity" evidence="1">
    <location>
        <begin position="71"/>
        <end position="93"/>
    </location>
</feature>
<dbReference type="VEuPathDB" id="TrichDB:TVAG_206950"/>
<feature type="compositionally biased region" description="Basic and acidic residues" evidence="1">
    <location>
        <begin position="1032"/>
        <end position="1041"/>
    </location>
</feature>
<feature type="compositionally biased region" description="Polar residues" evidence="1">
    <location>
        <begin position="304"/>
        <end position="323"/>
    </location>
</feature>
<evidence type="ECO:0000313" key="2">
    <source>
        <dbReference type="EMBL" id="EAY02419.1"/>
    </source>
</evidence>
<dbReference type="VEuPathDB" id="TrichDB:TVAGG3_0413770"/>
<feature type="region of interest" description="Disordered" evidence="1">
    <location>
        <begin position="1"/>
        <end position="110"/>
    </location>
</feature>
<keyword evidence="3" id="KW-1185">Reference proteome</keyword>
<feature type="compositionally biased region" description="Polar residues" evidence="1">
    <location>
        <begin position="764"/>
        <end position="774"/>
    </location>
</feature>
<feature type="compositionally biased region" description="Polar residues" evidence="1">
    <location>
        <begin position="464"/>
        <end position="476"/>
    </location>
</feature>
<dbReference type="KEGG" id="tva:4760257"/>
<evidence type="ECO:0000313" key="3">
    <source>
        <dbReference type="Proteomes" id="UP000001542"/>
    </source>
</evidence>
<organism evidence="2 3">
    <name type="scientific">Trichomonas vaginalis (strain ATCC PRA-98 / G3)</name>
    <dbReference type="NCBI Taxonomy" id="412133"/>
    <lineage>
        <taxon>Eukaryota</taxon>
        <taxon>Metamonada</taxon>
        <taxon>Parabasalia</taxon>
        <taxon>Trichomonadida</taxon>
        <taxon>Trichomonadidae</taxon>
        <taxon>Trichomonas</taxon>
    </lineage>
</organism>
<feature type="compositionally biased region" description="Low complexity" evidence="1">
    <location>
        <begin position="479"/>
        <end position="492"/>
    </location>
</feature>
<name>A2EY73_TRIV3</name>
<feature type="compositionally biased region" description="Basic and acidic residues" evidence="1">
    <location>
        <begin position="289"/>
        <end position="302"/>
    </location>
</feature>
<feature type="region of interest" description="Disordered" evidence="1">
    <location>
        <begin position="1031"/>
        <end position="1076"/>
    </location>
</feature>
<feature type="compositionally biased region" description="Low complexity" evidence="1">
    <location>
        <begin position="623"/>
        <end position="634"/>
    </location>
</feature>
<feature type="compositionally biased region" description="Low complexity" evidence="1">
    <location>
        <begin position="126"/>
        <end position="146"/>
    </location>
</feature>
<feature type="region of interest" description="Disordered" evidence="1">
    <location>
        <begin position="875"/>
        <end position="898"/>
    </location>
</feature>
<accession>A2EY73</accession>
<reference evidence="2" key="2">
    <citation type="journal article" date="2007" name="Science">
        <title>Draft genome sequence of the sexually transmitted pathogen Trichomonas vaginalis.</title>
        <authorList>
            <person name="Carlton J.M."/>
            <person name="Hirt R.P."/>
            <person name="Silva J.C."/>
            <person name="Delcher A.L."/>
            <person name="Schatz M."/>
            <person name="Zhao Q."/>
            <person name="Wortman J.R."/>
            <person name="Bidwell S.L."/>
            <person name="Alsmark U.C.M."/>
            <person name="Besteiro S."/>
            <person name="Sicheritz-Ponten T."/>
            <person name="Noel C.J."/>
            <person name="Dacks J.B."/>
            <person name="Foster P.G."/>
            <person name="Simillion C."/>
            <person name="Van de Peer Y."/>
            <person name="Miranda-Saavedra D."/>
            <person name="Barton G.J."/>
            <person name="Westrop G.D."/>
            <person name="Mueller S."/>
            <person name="Dessi D."/>
            <person name="Fiori P.L."/>
            <person name="Ren Q."/>
            <person name="Paulsen I."/>
            <person name="Zhang H."/>
            <person name="Bastida-Corcuera F.D."/>
            <person name="Simoes-Barbosa A."/>
            <person name="Brown M.T."/>
            <person name="Hayes R.D."/>
            <person name="Mukherjee M."/>
            <person name="Okumura C.Y."/>
            <person name="Schneider R."/>
            <person name="Smith A.J."/>
            <person name="Vanacova S."/>
            <person name="Villalvazo M."/>
            <person name="Haas B.J."/>
            <person name="Pertea M."/>
            <person name="Feldblyum T.V."/>
            <person name="Utterback T.R."/>
            <person name="Shu C.L."/>
            <person name="Osoegawa K."/>
            <person name="de Jong P.J."/>
            <person name="Hrdy I."/>
            <person name="Horvathova L."/>
            <person name="Zubacova Z."/>
            <person name="Dolezal P."/>
            <person name="Malik S.B."/>
            <person name="Logsdon J.M. Jr."/>
            <person name="Henze K."/>
            <person name="Gupta A."/>
            <person name="Wang C.C."/>
            <person name="Dunne R.L."/>
            <person name="Upcroft J.A."/>
            <person name="Upcroft P."/>
            <person name="White O."/>
            <person name="Salzberg S.L."/>
            <person name="Tang P."/>
            <person name="Chiu C.-H."/>
            <person name="Lee Y.-S."/>
            <person name="Embley T.M."/>
            <person name="Coombs G.H."/>
            <person name="Mottram J.C."/>
            <person name="Tachezy J."/>
            <person name="Fraser-Liggett C.M."/>
            <person name="Johnson P.J."/>
        </authorList>
    </citation>
    <scope>NUCLEOTIDE SEQUENCE [LARGE SCALE GENOMIC DNA]</scope>
    <source>
        <strain evidence="2">G3</strain>
    </source>
</reference>
<feature type="compositionally biased region" description="Basic and acidic residues" evidence="1">
    <location>
        <begin position="206"/>
        <end position="221"/>
    </location>
</feature>
<dbReference type="RefSeq" id="XP_001330672.1">
    <property type="nucleotide sequence ID" value="XM_001330636.1"/>
</dbReference>
<protein>
    <submittedName>
        <fullName evidence="2">Uncharacterized protein</fullName>
    </submittedName>
</protein>
<feature type="compositionally biased region" description="Low complexity" evidence="1">
    <location>
        <begin position="539"/>
        <end position="551"/>
    </location>
</feature>
<feature type="compositionally biased region" description="Basic and acidic residues" evidence="1">
    <location>
        <begin position="324"/>
        <end position="358"/>
    </location>
</feature>
<feature type="compositionally biased region" description="Polar residues" evidence="1">
    <location>
        <begin position="702"/>
        <end position="712"/>
    </location>
</feature>
<reference evidence="2" key="1">
    <citation type="submission" date="2006-10" db="EMBL/GenBank/DDBJ databases">
        <authorList>
            <person name="Amadeo P."/>
            <person name="Zhao Q."/>
            <person name="Wortman J."/>
            <person name="Fraser-Liggett C."/>
            <person name="Carlton J."/>
        </authorList>
    </citation>
    <scope>NUCLEOTIDE SEQUENCE</scope>
    <source>
        <strain evidence="2">G3</strain>
    </source>
</reference>
<feature type="compositionally biased region" description="Low complexity" evidence="1">
    <location>
        <begin position="269"/>
        <end position="278"/>
    </location>
</feature>
<feature type="compositionally biased region" description="Low complexity" evidence="1">
    <location>
        <begin position="782"/>
        <end position="792"/>
    </location>
</feature>
<dbReference type="EMBL" id="DS113537">
    <property type="protein sequence ID" value="EAY02419.1"/>
    <property type="molecule type" value="Genomic_DNA"/>
</dbReference>
<feature type="compositionally biased region" description="Low complexity" evidence="1">
    <location>
        <begin position="950"/>
        <end position="964"/>
    </location>
</feature>
<feature type="region of interest" description="Disordered" evidence="1">
    <location>
        <begin position="126"/>
        <end position="792"/>
    </location>
</feature>
<sequence>MSEINPNSVISSFNNSELNQSQERDSSALCDSKIRKSQEKSKISRGSTSKSPSISSILSEQQSPRGKKSKNSSISYSSILSNHSDSNSHNSDINDQDKSTSENTGNNINIPASASSFLRKIGEISSSSIGSDSLDSDSNASSTNTSMQDSKKTPQISEINKPKKPSKKSEIDMSSIELSDSDHDILSILSSSLRKTNDTTIDVPEDTIKTDKRSNTDKEDILSSFDESPSEPKQENPKTKTNHSILSDSGSEYSPPVKDKADPDDSNASLSELSEIISTSFAKSPRPTKTGDRDSLSDKDDYLTISSTSGIQGNSVLSGSLPKSSHEKDQPHADNSKEKKRNSREESSDFYQKDKNIKFETPPVQKTELKKFSPQSNSSGKSSNSPVSGMFIEDENGNLLNGKSKNKTPKKDAIHLSSDSMSDFTIPDLKNKSRSPTESSTYSPESQKSDQNKDTNKERDWSDVLSSDNSFMNNRSSQEKSPSSNEEVSSDLSESDHSNSTVNSDDMIENFVSALSAQDSSFEKIGNKISSPDSDERNSSVLSNNSLFNDSIPENVSEVEAKIAKSKNHKKNKTKGDKHDESVGNSILSGDFSKSAKTHDSSESNSILSGFVTEENKTPSKQNNTNKSETETNSILSGFGTEELNSSQKIGKDKKNETESASNSILSGFGTEEINSPTKTDKSQSRINKVSSERKNNKSDSETNSVLSSFISEKSKPQKHSHQKKENDNSSSSESNSILSSFSKDLEKTEEKIDKSIDQDSSSFTSVNSNIISPTKSKQKQDSSSDSTIDQSIISISSSIVNKEKNKEHSIFLSSDNENKDYSSSFVEIDSNIMSQNKPNNTVTSTSYIDIDSSGTNKKQNKVQTESSFIEIESSSLSQANKTNKKQQPNNVQTESSFIDIESSSVSVQNKGRVSKNDVDADSSFIDIESSTVKPSNAVESSDFIETIDSVSSKSKNSFESSFVDKSSEKTENSSDFVEIASSGYEQKLSSIIVESSQYPIDVTNKVQQESESFIIEESKDIVHGSFSDDFEGTKESHQKNTFDSSDFETWEDSGGSRKAHTVTKPPSSDFDSFSSSRKGKFNGVFVENDYVKHVSIQDMKIDKVHHEYIDNKIPQKRLHKEDEVQFSMPPAKEQKLSYKSIETNVFDPLVLSSARVFDVNSQYRRVLSSAGERTALLHQSLESFLDTRRSRSKKKISRGVTLQDVESEIEERIKNKDKKKGRFIY</sequence>
<feature type="compositionally biased region" description="Basic and acidic residues" evidence="1">
    <location>
        <begin position="22"/>
        <end position="42"/>
    </location>
</feature>
<feature type="compositionally biased region" description="Low complexity" evidence="1">
    <location>
        <begin position="44"/>
        <end position="59"/>
    </location>
</feature>
<gene>
    <name evidence="2" type="ORF">TVAG_206950</name>
</gene>
<feature type="compositionally biased region" description="Low complexity" evidence="1">
    <location>
        <begin position="373"/>
        <end position="389"/>
    </location>
</feature>
<feature type="compositionally biased region" description="Basic and acidic residues" evidence="1">
    <location>
        <begin position="691"/>
        <end position="701"/>
    </location>
</feature>